<dbReference type="InterPro" id="IPR000847">
    <property type="entry name" value="LysR_HTH_N"/>
</dbReference>
<evidence type="ECO:0000259" key="5">
    <source>
        <dbReference type="PROSITE" id="PS50931"/>
    </source>
</evidence>
<dbReference type="Pfam" id="PF00126">
    <property type="entry name" value="HTH_1"/>
    <property type="match status" value="1"/>
</dbReference>
<dbReference type="EMBL" id="QKYN01000007">
    <property type="protein sequence ID" value="RAG87421.1"/>
    <property type="molecule type" value="Genomic_DNA"/>
</dbReference>
<reference evidence="6 7" key="1">
    <citation type="submission" date="2018-06" db="EMBL/GenBank/DDBJ databases">
        <title>Streptacidiphilus pinicola sp. nov., isolated from pine grove soil.</title>
        <authorList>
            <person name="Roh S.G."/>
            <person name="Park S."/>
            <person name="Kim M.-K."/>
            <person name="Yun B.-R."/>
            <person name="Park J."/>
            <person name="Kim M.J."/>
            <person name="Kim Y.S."/>
            <person name="Kim S.B."/>
        </authorList>
    </citation>
    <scope>NUCLEOTIDE SEQUENCE [LARGE SCALE GENOMIC DNA]</scope>
    <source>
        <strain evidence="6 7">MMS16-CNU450</strain>
    </source>
</reference>
<evidence type="ECO:0000256" key="4">
    <source>
        <dbReference type="ARBA" id="ARBA00023163"/>
    </source>
</evidence>
<dbReference type="PANTHER" id="PTHR30346">
    <property type="entry name" value="TRANSCRIPTIONAL DUAL REGULATOR HCAR-RELATED"/>
    <property type="match status" value="1"/>
</dbReference>
<keyword evidence="7" id="KW-1185">Reference proteome</keyword>
<sequence>MRPIHQWAMIDAVTYDPSSEPSTLPAEQVELSPTSPAARLSPLLAQFAAVARAEHVTRAAAELGMPQPTLSRAVARLEAELGLVLLAREGRTVRLTRAGRIFLAATERALAELERGADAARAEADPTGGRVAFGFLHTMGTEAVPMLLRGFRARLPRVRFQLVQGYTDEMLARLREGELDLCLLSPRPEAPDLTARRMGEQRLRLVLSADHRLAGRRRVRLEEVAEDPFVSLEPGYGLRRITDELCAQAGFTARISFEGEEADTLRGLVAAGLGVAVLPPSALPRPGVVELAISSPPARRELALVWSSVRPLPPPAVAFRDYVLSEKDRLPLHG</sequence>
<evidence type="ECO:0000256" key="2">
    <source>
        <dbReference type="ARBA" id="ARBA00023015"/>
    </source>
</evidence>
<dbReference type="CDD" id="cd08434">
    <property type="entry name" value="PBP2_GltC_like"/>
    <property type="match status" value="1"/>
</dbReference>
<dbReference type="AlphaFoldDB" id="A0A2X0IVG0"/>
<dbReference type="PRINTS" id="PR00039">
    <property type="entry name" value="HTHLYSR"/>
</dbReference>
<dbReference type="FunFam" id="1.10.10.10:FF:000001">
    <property type="entry name" value="LysR family transcriptional regulator"/>
    <property type="match status" value="1"/>
</dbReference>
<dbReference type="Pfam" id="PF03466">
    <property type="entry name" value="LysR_substrate"/>
    <property type="match status" value="1"/>
</dbReference>
<dbReference type="GO" id="GO:0032993">
    <property type="term" value="C:protein-DNA complex"/>
    <property type="evidence" value="ECO:0007669"/>
    <property type="project" value="TreeGrafter"/>
</dbReference>
<protein>
    <submittedName>
        <fullName evidence="6">LysR family transcriptional regulator</fullName>
    </submittedName>
</protein>
<comment type="similarity">
    <text evidence="1">Belongs to the LysR transcriptional regulatory family.</text>
</comment>
<dbReference type="InterPro" id="IPR036388">
    <property type="entry name" value="WH-like_DNA-bd_sf"/>
</dbReference>
<name>A0A2X0IVG0_9ACTN</name>
<feature type="domain" description="HTH lysR-type" evidence="5">
    <location>
        <begin position="47"/>
        <end position="96"/>
    </location>
</feature>
<organism evidence="6 7">
    <name type="scientific">Streptacidiphilus pinicola</name>
    <dbReference type="NCBI Taxonomy" id="2219663"/>
    <lineage>
        <taxon>Bacteria</taxon>
        <taxon>Bacillati</taxon>
        <taxon>Actinomycetota</taxon>
        <taxon>Actinomycetes</taxon>
        <taxon>Kitasatosporales</taxon>
        <taxon>Streptomycetaceae</taxon>
        <taxon>Streptacidiphilus</taxon>
    </lineage>
</organism>
<gene>
    <name evidence="6" type="ORF">DN069_00865</name>
</gene>
<evidence type="ECO:0000256" key="3">
    <source>
        <dbReference type="ARBA" id="ARBA00023125"/>
    </source>
</evidence>
<dbReference type="InterPro" id="IPR005119">
    <property type="entry name" value="LysR_subst-bd"/>
</dbReference>
<proteinExistence type="inferred from homology"/>
<dbReference type="InterPro" id="IPR036390">
    <property type="entry name" value="WH_DNA-bd_sf"/>
</dbReference>
<dbReference type="PANTHER" id="PTHR30346:SF28">
    <property type="entry name" value="HTH-TYPE TRANSCRIPTIONAL REGULATOR CYNR"/>
    <property type="match status" value="1"/>
</dbReference>
<evidence type="ECO:0000313" key="7">
    <source>
        <dbReference type="Proteomes" id="UP000248889"/>
    </source>
</evidence>
<dbReference type="PROSITE" id="PS50931">
    <property type="entry name" value="HTH_LYSR"/>
    <property type="match status" value="1"/>
</dbReference>
<keyword evidence="2" id="KW-0805">Transcription regulation</keyword>
<dbReference type="GO" id="GO:0003677">
    <property type="term" value="F:DNA binding"/>
    <property type="evidence" value="ECO:0007669"/>
    <property type="project" value="UniProtKB-KW"/>
</dbReference>
<dbReference type="GO" id="GO:0003700">
    <property type="term" value="F:DNA-binding transcription factor activity"/>
    <property type="evidence" value="ECO:0007669"/>
    <property type="project" value="InterPro"/>
</dbReference>
<dbReference type="SUPFAM" id="SSF46785">
    <property type="entry name" value="Winged helix' DNA-binding domain"/>
    <property type="match status" value="1"/>
</dbReference>
<accession>A0A2X0IVG0</accession>
<dbReference type="Proteomes" id="UP000248889">
    <property type="component" value="Unassembled WGS sequence"/>
</dbReference>
<keyword evidence="4" id="KW-0804">Transcription</keyword>
<keyword evidence="3" id="KW-0238">DNA-binding</keyword>
<dbReference type="Gene3D" id="3.40.190.290">
    <property type="match status" value="1"/>
</dbReference>
<dbReference type="SUPFAM" id="SSF53850">
    <property type="entry name" value="Periplasmic binding protein-like II"/>
    <property type="match status" value="1"/>
</dbReference>
<comment type="caution">
    <text evidence="6">The sequence shown here is derived from an EMBL/GenBank/DDBJ whole genome shotgun (WGS) entry which is preliminary data.</text>
</comment>
<evidence type="ECO:0000256" key="1">
    <source>
        <dbReference type="ARBA" id="ARBA00009437"/>
    </source>
</evidence>
<evidence type="ECO:0000313" key="6">
    <source>
        <dbReference type="EMBL" id="RAG87421.1"/>
    </source>
</evidence>
<dbReference type="OrthoDB" id="9803735at2"/>
<dbReference type="Gene3D" id="1.10.10.10">
    <property type="entry name" value="Winged helix-like DNA-binding domain superfamily/Winged helix DNA-binding domain"/>
    <property type="match status" value="1"/>
</dbReference>